<reference evidence="1 2" key="1">
    <citation type="journal article" date="2015" name="Proc. Natl. Acad. Sci. U.S.A.">
        <title>The resurrection genome of Boea hygrometrica: A blueprint for survival of dehydration.</title>
        <authorList>
            <person name="Xiao L."/>
            <person name="Yang G."/>
            <person name="Zhang L."/>
            <person name="Yang X."/>
            <person name="Zhao S."/>
            <person name="Ji Z."/>
            <person name="Zhou Q."/>
            <person name="Hu M."/>
            <person name="Wang Y."/>
            <person name="Chen M."/>
            <person name="Xu Y."/>
            <person name="Jin H."/>
            <person name="Xiao X."/>
            <person name="Hu G."/>
            <person name="Bao F."/>
            <person name="Hu Y."/>
            <person name="Wan P."/>
            <person name="Li L."/>
            <person name="Deng X."/>
            <person name="Kuang T."/>
            <person name="Xiang C."/>
            <person name="Zhu J.K."/>
            <person name="Oliver M.J."/>
            <person name="He Y."/>
        </authorList>
    </citation>
    <scope>NUCLEOTIDE SEQUENCE [LARGE SCALE GENOMIC DNA]</scope>
    <source>
        <strain evidence="2">cv. XS01</strain>
    </source>
</reference>
<protein>
    <submittedName>
        <fullName evidence="1">Cyclic nucleotide-gated ion channel 1-like</fullName>
    </submittedName>
</protein>
<dbReference type="EMBL" id="KV004540">
    <property type="protein sequence ID" value="KZV35599.1"/>
    <property type="molecule type" value="Genomic_DNA"/>
</dbReference>
<proteinExistence type="predicted"/>
<dbReference type="AlphaFoldDB" id="A0A2Z7BMA1"/>
<dbReference type="Proteomes" id="UP000250235">
    <property type="component" value="Unassembled WGS sequence"/>
</dbReference>
<evidence type="ECO:0000313" key="1">
    <source>
        <dbReference type="EMBL" id="KZV35599.1"/>
    </source>
</evidence>
<keyword evidence="2" id="KW-1185">Reference proteome</keyword>
<sequence>MVFRYNKSVGHHSDESVGLFRHDKSVGQSQRGSQTGHPINLSIRLKTIQYVKTECKLNQFNMLYHVIHRIISSSLTTSITAMFTLKLLNLLNSYLSAQIYLNRFLQRHGSSSNVDVDFSRWCIARDQQLPEISCWHFSCDDQQRALRDSEATKFCEQEPDVGFVSVFLSGY</sequence>
<organism evidence="1 2">
    <name type="scientific">Dorcoceras hygrometricum</name>
    <dbReference type="NCBI Taxonomy" id="472368"/>
    <lineage>
        <taxon>Eukaryota</taxon>
        <taxon>Viridiplantae</taxon>
        <taxon>Streptophyta</taxon>
        <taxon>Embryophyta</taxon>
        <taxon>Tracheophyta</taxon>
        <taxon>Spermatophyta</taxon>
        <taxon>Magnoliopsida</taxon>
        <taxon>eudicotyledons</taxon>
        <taxon>Gunneridae</taxon>
        <taxon>Pentapetalae</taxon>
        <taxon>asterids</taxon>
        <taxon>lamiids</taxon>
        <taxon>Lamiales</taxon>
        <taxon>Gesneriaceae</taxon>
        <taxon>Didymocarpoideae</taxon>
        <taxon>Trichosporeae</taxon>
        <taxon>Loxocarpinae</taxon>
        <taxon>Dorcoceras</taxon>
    </lineage>
</organism>
<gene>
    <name evidence="1" type="ORF">F511_23642</name>
</gene>
<accession>A0A2Z7BMA1</accession>
<name>A0A2Z7BMA1_9LAMI</name>
<evidence type="ECO:0000313" key="2">
    <source>
        <dbReference type="Proteomes" id="UP000250235"/>
    </source>
</evidence>